<dbReference type="RefSeq" id="WP_089385085.1">
    <property type="nucleotide sequence ID" value="NZ_FZNQ01000011.1"/>
</dbReference>
<dbReference type="EMBL" id="FZNQ01000011">
    <property type="protein sequence ID" value="SNR51206.1"/>
    <property type="molecule type" value="Genomic_DNA"/>
</dbReference>
<protein>
    <submittedName>
        <fullName evidence="4">Uncharacterized protein</fullName>
    </submittedName>
</protein>
<dbReference type="Pfam" id="PF19138">
    <property type="entry name" value="TbsP_N"/>
    <property type="match status" value="1"/>
</dbReference>
<feature type="compositionally biased region" description="Basic and acidic residues" evidence="1">
    <location>
        <begin position="47"/>
        <end position="60"/>
    </location>
</feature>
<dbReference type="AlphaFoldDB" id="A0A238WXH4"/>
<feature type="domain" description="Transcriptional regulator TbsP N-terminal" evidence="2">
    <location>
        <begin position="62"/>
        <end position="159"/>
    </location>
</feature>
<accession>A0A238WXH4</accession>
<organism evidence="4 5">
    <name type="scientific">Halorubrum vacuolatum</name>
    <name type="common">Natronobacterium vacuolatum</name>
    <dbReference type="NCBI Taxonomy" id="63740"/>
    <lineage>
        <taxon>Archaea</taxon>
        <taxon>Methanobacteriati</taxon>
        <taxon>Methanobacteriota</taxon>
        <taxon>Stenosarchaea group</taxon>
        <taxon>Halobacteria</taxon>
        <taxon>Halobacteriales</taxon>
        <taxon>Haloferacaceae</taxon>
        <taxon>Halorubrum</taxon>
    </lineage>
</organism>
<feature type="domain" description="Transcriptional regulator TbsP-like C-terminal" evidence="3">
    <location>
        <begin position="161"/>
        <end position="283"/>
    </location>
</feature>
<feature type="region of interest" description="Disordered" evidence="1">
    <location>
        <begin position="46"/>
        <end position="65"/>
    </location>
</feature>
<dbReference type="InterPro" id="IPR043859">
    <property type="entry name" value="TbsP-like_N"/>
</dbReference>
<evidence type="ECO:0000313" key="4">
    <source>
        <dbReference type="EMBL" id="SNR51206.1"/>
    </source>
</evidence>
<keyword evidence="5" id="KW-1185">Reference proteome</keyword>
<sequence>MATIPALELVSGTLRFDRYVEPLLVDPDPSLFQSTVETLRSSLPAVETDHDAANTRHPEPSDPNIPRLRVLARESTLTAITDGFHPAGRVAALLERDLLSLRVLSTPQPNTVLLGRTETTVLVSTPAGVYAIEAGNDSRLRDRYEPRYLESDRFRLRVPSRRRIHQAFTARCGASVASDVLAVLAAGADPDEDTLDARHRAALAAARCGVDDYEFRRACEEAGLGSPSTFTAVKRRLVDAGLLTTERVPQPVGRPRQRLRPGTVLDERVDTDDPPATLLSVARERLDVSDATVDPDD</sequence>
<reference evidence="4 5" key="1">
    <citation type="submission" date="2017-06" db="EMBL/GenBank/DDBJ databases">
        <authorList>
            <person name="Kim H.J."/>
            <person name="Triplett B.A."/>
        </authorList>
    </citation>
    <scope>NUCLEOTIDE SEQUENCE [LARGE SCALE GENOMIC DNA]</scope>
    <source>
        <strain evidence="4 5">DSM 8800</strain>
    </source>
</reference>
<evidence type="ECO:0000256" key="1">
    <source>
        <dbReference type="SAM" id="MobiDB-lite"/>
    </source>
</evidence>
<evidence type="ECO:0000259" key="2">
    <source>
        <dbReference type="Pfam" id="PF19138"/>
    </source>
</evidence>
<proteinExistence type="predicted"/>
<feature type="region of interest" description="Disordered" evidence="1">
    <location>
        <begin position="246"/>
        <end position="297"/>
    </location>
</feature>
<evidence type="ECO:0000313" key="5">
    <source>
        <dbReference type="Proteomes" id="UP000198397"/>
    </source>
</evidence>
<evidence type="ECO:0000259" key="3">
    <source>
        <dbReference type="Pfam" id="PF23336"/>
    </source>
</evidence>
<dbReference type="InterPro" id="IPR056163">
    <property type="entry name" value="TbsP_C"/>
</dbReference>
<dbReference type="Proteomes" id="UP000198397">
    <property type="component" value="Unassembled WGS sequence"/>
</dbReference>
<name>A0A238WXH4_HALVU</name>
<gene>
    <name evidence="4" type="ORF">SAMN06264855_11122</name>
</gene>
<dbReference type="Pfam" id="PF23336">
    <property type="entry name" value="HTH_TbsP_C"/>
    <property type="match status" value="1"/>
</dbReference>
<dbReference type="OrthoDB" id="331009at2157"/>